<evidence type="ECO:0000256" key="4">
    <source>
        <dbReference type="ARBA" id="ARBA00023163"/>
    </source>
</evidence>
<dbReference type="InterPro" id="IPR047167">
    <property type="entry name" value="NFE2-like"/>
</dbReference>
<dbReference type="PANTHER" id="PTHR24411">
    <property type="entry name" value="NUCLEAR FACTOR ERYTHROID 2-RELATED FACTOR"/>
    <property type="match status" value="1"/>
</dbReference>
<evidence type="ECO:0000256" key="3">
    <source>
        <dbReference type="ARBA" id="ARBA00023159"/>
    </source>
</evidence>
<dbReference type="PROSITE" id="PS00036">
    <property type="entry name" value="BZIP_BASIC"/>
    <property type="match status" value="1"/>
</dbReference>
<dbReference type="PANTHER" id="PTHR24411:SF55">
    <property type="entry name" value="SEGMENTATION PROTEIN CAP'N'COLLAR"/>
    <property type="match status" value="1"/>
</dbReference>
<keyword evidence="3" id="KW-0010">Activator</keyword>
<dbReference type="Pfam" id="PF03131">
    <property type="entry name" value="bZIP_Maf"/>
    <property type="match status" value="1"/>
</dbReference>
<evidence type="ECO:0000256" key="5">
    <source>
        <dbReference type="ARBA" id="ARBA00023242"/>
    </source>
</evidence>
<dbReference type="Gene3D" id="1.10.880.10">
    <property type="entry name" value="Transcription factor, Skn-1-like, DNA-binding domain"/>
    <property type="match status" value="1"/>
</dbReference>
<dbReference type="InterPro" id="IPR004826">
    <property type="entry name" value="bZIP_Maf"/>
</dbReference>
<feature type="region of interest" description="Disordered" evidence="6">
    <location>
        <begin position="363"/>
        <end position="399"/>
    </location>
</feature>
<feature type="compositionally biased region" description="Low complexity" evidence="6">
    <location>
        <begin position="245"/>
        <end position="254"/>
    </location>
</feature>
<gene>
    <name evidence="8" type="ORF">TELCIR_14923</name>
</gene>
<keyword evidence="1" id="KW-0805">Transcription regulation</keyword>
<dbReference type="EMBL" id="KZ350857">
    <property type="protein sequence ID" value="PIO63477.1"/>
    <property type="molecule type" value="Genomic_DNA"/>
</dbReference>
<dbReference type="OrthoDB" id="7458135at2759"/>
<protein>
    <recommendedName>
        <fullName evidence="7">BZIP domain-containing protein</fullName>
    </recommendedName>
</protein>
<accession>A0A2G9TZX9</accession>
<evidence type="ECO:0000256" key="6">
    <source>
        <dbReference type="SAM" id="MobiDB-lite"/>
    </source>
</evidence>
<evidence type="ECO:0000313" key="8">
    <source>
        <dbReference type="EMBL" id="PIO63477.1"/>
    </source>
</evidence>
<evidence type="ECO:0000259" key="7">
    <source>
        <dbReference type="PROSITE" id="PS00036"/>
    </source>
</evidence>
<sequence>MYGEYGELDDVGFIKTRPIGVRWRDEATLARIAYNYTERMDLGEDLELIDVLWRNDIAAEKGARQLQPADQYELDLQLLTEKSVHAPLSAEESSRFEDLSKVYFEDFYAVPYVLRPGSKGQPQPESRSDQLFGFEDDHTAKREVSTPTDEDLAELLEDVSKEGGQLDRLTCGGGACPPPELEPLPLVNNVSLSEVYPNNGYMSFQNDTGVPVVSTGSQYDHQYHTILQSNRHDEVIIHRGESSSICSSSSTAASPHYHSESENYSPHASRYYGKLAPREVEETKMYSRSVCGSNGDNGITTVNNLPNMPRRRGRQSKDEQLAAANRLPLSAREISEMTLGELHKVLKNESLTEQQKQLIRKIRRRGKNKVAARTCRERRGERQRTTKGPETSWNVPVSN</sequence>
<feature type="region of interest" description="Disordered" evidence="6">
    <location>
        <begin position="297"/>
        <end position="320"/>
    </location>
</feature>
<proteinExistence type="predicted"/>
<keyword evidence="2" id="KW-0238">DNA-binding</keyword>
<organism evidence="8 9">
    <name type="scientific">Teladorsagia circumcincta</name>
    <name type="common">Brown stomach worm</name>
    <name type="synonym">Ostertagia circumcincta</name>
    <dbReference type="NCBI Taxonomy" id="45464"/>
    <lineage>
        <taxon>Eukaryota</taxon>
        <taxon>Metazoa</taxon>
        <taxon>Ecdysozoa</taxon>
        <taxon>Nematoda</taxon>
        <taxon>Chromadorea</taxon>
        <taxon>Rhabditida</taxon>
        <taxon>Rhabditina</taxon>
        <taxon>Rhabditomorpha</taxon>
        <taxon>Strongyloidea</taxon>
        <taxon>Trichostrongylidae</taxon>
        <taxon>Teladorsagia</taxon>
    </lineage>
</organism>
<dbReference type="InterPro" id="IPR008917">
    <property type="entry name" value="TF_DNA-bd_sf"/>
</dbReference>
<feature type="region of interest" description="Disordered" evidence="6">
    <location>
        <begin position="245"/>
        <end position="267"/>
    </location>
</feature>
<dbReference type="GO" id="GO:0000978">
    <property type="term" value="F:RNA polymerase II cis-regulatory region sequence-specific DNA binding"/>
    <property type="evidence" value="ECO:0007669"/>
    <property type="project" value="InterPro"/>
</dbReference>
<keyword evidence="5" id="KW-0539">Nucleus</keyword>
<dbReference type="SUPFAM" id="SSF47454">
    <property type="entry name" value="A DNA-binding domain in eukaryotic transcription factors"/>
    <property type="match status" value="1"/>
</dbReference>
<feature type="compositionally biased region" description="Polar residues" evidence="6">
    <location>
        <begin position="388"/>
        <end position="399"/>
    </location>
</feature>
<feature type="compositionally biased region" description="Polar residues" evidence="6">
    <location>
        <begin position="297"/>
        <end position="306"/>
    </location>
</feature>
<feature type="domain" description="BZIP" evidence="7">
    <location>
        <begin position="363"/>
        <end position="378"/>
    </location>
</feature>
<evidence type="ECO:0000256" key="2">
    <source>
        <dbReference type="ARBA" id="ARBA00023125"/>
    </source>
</evidence>
<feature type="compositionally biased region" description="Basic and acidic residues" evidence="6">
    <location>
        <begin position="374"/>
        <end position="384"/>
    </location>
</feature>
<name>A0A2G9TZX9_TELCI</name>
<dbReference type="AlphaFoldDB" id="A0A2G9TZX9"/>
<dbReference type="GO" id="GO:0005634">
    <property type="term" value="C:nucleus"/>
    <property type="evidence" value="ECO:0007669"/>
    <property type="project" value="TreeGrafter"/>
</dbReference>
<evidence type="ECO:0000256" key="1">
    <source>
        <dbReference type="ARBA" id="ARBA00023015"/>
    </source>
</evidence>
<keyword evidence="4" id="KW-0804">Transcription</keyword>
<dbReference type="Proteomes" id="UP000230423">
    <property type="component" value="Unassembled WGS sequence"/>
</dbReference>
<dbReference type="GO" id="GO:0000981">
    <property type="term" value="F:DNA-binding transcription factor activity, RNA polymerase II-specific"/>
    <property type="evidence" value="ECO:0007669"/>
    <property type="project" value="TreeGrafter"/>
</dbReference>
<keyword evidence="9" id="KW-1185">Reference proteome</keyword>
<evidence type="ECO:0000313" key="9">
    <source>
        <dbReference type="Proteomes" id="UP000230423"/>
    </source>
</evidence>
<dbReference type="InterPro" id="IPR004827">
    <property type="entry name" value="bZIP"/>
</dbReference>
<reference evidence="8 9" key="1">
    <citation type="submission" date="2015-09" db="EMBL/GenBank/DDBJ databases">
        <title>Draft genome of the parasitic nematode Teladorsagia circumcincta isolate WARC Sus (inbred).</title>
        <authorList>
            <person name="Mitreva M."/>
        </authorList>
    </citation>
    <scope>NUCLEOTIDE SEQUENCE [LARGE SCALE GENOMIC DNA]</scope>
    <source>
        <strain evidence="8 9">S</strain>
    </source>
</reference>